<dbReference type="Gene3D" id="2.130.10.130">
    <property type="entry name" value="Integrin alpha, N-terminal"/>
    <property type="match status" value="1"/>
</dbReference>
<dbReference type="InterPro" id="IPR011049">
    <property type="entry name" value="Serralysin-like_metalloprot_C"/>
</dbReference>
<evidence type="ECO:0000313" key="3">
    <source>
        <dbReference type="EMBL" id="EFL91775.1"/>
    </source>
</evidence>
<evidence type="ECO:0000256" key="2">
    <source>
        <dbReference type="SAM" id="MobiDB-lite"/>
    </source>
</evidence>
<reference evidence="3" key="1">
    <citation type="journal article" date="2009" name="Environ. Microbiol.">
        <title>Dynamics of genome evolution in facultative symbionts of aphids.</title>
        <authorList>
            <person name="Degnan P.H."/>
            <person name="Leonardo T.E."/>
            <person name="Cass B.N."/>
            <person name="Hurwitz B."/>
            <person name="Stern D."/>
            <person name="Gibbs R.A."/>
            <person name="Richards S."/>
            <person name="Moran N.A."/>
        </authorList>
    </citation>
    <scope>NUCLEOTIDE SEQUENCE [LARGE SCALE GENOMIC DNA]</scope>
    <source>
        <strain evidence="3">LSR1</strain>
    </source>
</reference>
<dbReference type="EMBL" id="GL379592">
    <property type="protein sequence ID" value="EFL91775.1"/>
    <property type="molecule type" value="Genomic_DNA"/>
</dbReference>
<dbReference type="SUPFAM" id="SSF51120">
    <property type="entry name" value="beta-Roll"/>
    <property type="match status" value="1"/>
</dbReference>
<dbReference type="PANTHER" id="PTHR46580">
    <property type="entry name" value="SENSOR KINASE-RELATED"/>
    <property type="match status" value="1"/>
</dbReference>
<dbReference type="Proteomes" id="UP000005726">
    <property type="component" value="Unassembled WGS sequence"/>
</dbReference>
<organism evidence="3 4">
    <name type="scientific">Candidatus Regiella insecticola LSR1</name>
    <dbReference type="NCBI Taxonomy" id="663321"/>
    <lineage>
        <taxon>Bacteria</taxon>
        <taxon>Pseudomonadati</taxon>
        <taxon>Pseudomonadota</taxon>
        <taxon>Gammaproteobacteria</taxon>
        <taxon>Enterobacterales</taxon>
        <taxon>Enterobacteriaceae</taxon>
        <taxon>aphid secondary symbionts</taxon>
        <taxon>Candidatus Regiella</taxon>
    </lineage>
</organism>
<evidence type="ECO:0000313" key="4">
    <source>
        <dbReference type="Proteomes" id="UP000005726"/>
    </source>
</evidence>
<feature type="compositionally biased region" description="Basic and acidic residues" evidence="2">
    <location>
        <begin position="111"/>
        <end position="127"/>
    </location>
</feature>
<feature type="region of interest" description="Disordered" evidence="2">
    <location>
        <begin position="105"/>
        <end position="127"/>
    </location>
</feature>
<evidence type="ECO:0000256" key="1">
    <source>
        <dbReference type="ARBA" id="ARBA00022729"/>
    </source>
</evidence>
<gene>
    <name evidence="3" type="ORF">REG_1242</name>
</gene>
<dbReference type="InterPro" id="IPR028994">
    <property type="entry name" value="Integrin_alpha_N"/>
</dbReference>
<name>E0WT90_9ENTR</name>
<protein>
    <submittedName>
        <fullName evidence="3">Putative FG-GAP repeat and RTX-family protein</fullName>
    </submittedName>
</protein>
<sequence>MSAMKEKNETEDVPPAISSSSYAKKLSLYPRGVGYTNQDTIQPIFFLKQLIILPQDVTNRLMPDENSAPATGITPRRRARRSVVMPRFNRGVAMVDTGITRYGRTSKVRNLSRDERKREKASQEEQEKYRAQQTLVAAHLTSDLTISAAKNKLNKIEKKRRPSRSSSRFRQISPNVKSIRLTGAALGVLSAGFDLYHAVSAFRALSTTTDPKTRQNLIVKGSLYTAATSVGIGMAYVGALGGTAAAVGGPIAVALVVGIYATAEIYTMVRAIEEVERYVKNLTWVEKLKIAWLTFSGLMLSPDIENPLAAAHTKLELERARDSELERQMTALLISDRFIDSLYFSRPDVTMIDCNFQQLFGKDHRGYERLVRDNIPPSEHLELEELERSLTYEDYAGSSPDPYEVRRYTTYVVSRQGAIKVTKAIYRYRSLRTAPNSYKAYSQGNFQEIDDTIDSHGRLSAGVIKRQFIGTHELVGKLVDPQGKSLTTRLNIIYNDNHAVTGDFNGDGHRDIGYFSPQGFYWLRAMGKGDYAAAERVKNVEALHAPTVRTLVADINKDNLDDIVIIGNSRNPIRILLSEPNGTFTDKPFTLTPGAFSRDAILIDIDKDGRADLVTFTINNINICYGNAHRTFDAPISFSVPASKRPPTNQNTYRLAGDINGDGCGDVVWFTEDGSMSILLGTPNRKIPFTALKAKKSAAIEKLQGDFDTAQIQLYDMNGDGRADFVVIQDDGSYTVAYGKKNGEFSREERDTVGEEDGKTVHYRPNILAVRRQQHILGISTGNDGYKALLSLNQQGEVNAHSFQATPITERKALYKLGGANDTLTGEQDKKNDFEVAAGRKQLTGGPLSERFLLMGAAVPDTPSILKGGMDDSALDNADTVIAVAKPSAIYKGYYIDLTQGFVKYRYKDSSSTEPIHVANLQHIENAVGHRETDDILIGNDLANILDGVGGNDRIFAKGGNDIIRLQAGEAHGGQGVDIYHILQHNSQRHLSITLVETANQQENSSIVLDYKAEQIIAINQVGGDVFLTLRSDSGSSTTLTLRGIYSAPQDNKRTLQHDYQLHTRDGFLIGWPSTVAARRNIGSFATTLAAQYNPINDRSWKMRTQGLETESISVRLQSRNQQGQGQVTISDRHGLTTSTAVLPGFMQLVMEVPLFNDIREGESGDDIYCYATGDGHDSIIEKAGNDRLTFISEEITKEKLWLKKENNDLIVLVNGSDSGDSVTIKDYYALSKRSGAESKIETIEAGKYQLVGNNIDRMVMAMAAFSTSADELNIGARLDEVQKQINTLWVESTMRLTSSPP</sequence>
<keyword evidence="1" id="KW-0732">Signal</keyword>
<dbReference type="Pfam" id="PF13517">
    <property type="entry name" value="FG-GAP_3"/>
    <property type="match status" value="1"/>
</dbReference>
<accession>E0WT90</accession>
<proteinExistence type="predicted"/>
<dbReference type="HOGENOM" id="CLU_261343_0_0_6"/>
<dbReference type="InterPro" id="IPR013517">
    <property type="entry name" value="FG-GAP"/>
</dbReference>
<dbReference type="SUPFAM" id="SSF69318">
    <property type="entry name" value="Integrin alpha N-terminal domain"/>
    <property type="match status" value="1"/>
</dbReference>
<feature type="region of interest" description="Disordered" evidence="2">
    <location>
        <begin position="63"/>
        <end position="82"/>
    </location>
</feature>
<keyword evidence="4" id="KW-1185">Reference proteome</keyword>
<dbReference type="Gene3D" id="2.150.10.10">
    <property type="entry name" value="Serralysin-like metalloprotease, C-terminal"/>
    <property type="match status" value="1"/>
</dbReference>